<dbReference type="PANTHER" id="PTHR44229">
    <property type="entry name" value="15-HYDROXYPROSTAGLANDIN DEHYDROGENASE [NAD(+)]"/>
    <property type="match status" value="1"/>
</dbReference>
<dbReference type="EC" id="1.1.1.141" evidence="3"/>
<comment type="similarity">
    <text evidence="1">Belongs to the short-chain dehydrogenases/reductases (SDR) family.</text>
</comment>
<dbReference type="PROSITE" id="PS00061">
    <property type="entry name" value="ADH_SHORT"/>
    <property type="match status" value="2"/>
</dbReference>
<dbReference type="PRINTS" id="PR00080">
    <property type="entry name" value="SDRFAMILY"/>
</dbReference>
<comment type="function">
    <text evidence="8">Catalyzes the NAD-dependent dehydrogenation (oxidation) of a broad array of hydroxylated polyunsaturated fatty acids (mainly eicosanoids and docosanoids, including prostaglandins, lipoxins and resolvins), yielding their corresponding keto (oxo) metabolites. Decreases the levels of the pro-proliferative prostaglandins such as prostaglandin E2 (whose activity is increased in cancer because of an increase in the expression of cyclooxygenase 2) and generates oxo-fatty acid products that can profoundly influence cell function by abrogating pro-inflammatory cytokine expression. Converts resolvins E1, D1 and D2 to their oxo products, which represents a mode of resolvin inactivation. Resolvin E1 plays important roles during the resolution phase of acute inflammation, while resolvins D1 and D2 have a unique role in obesity-induced adipose inflammation.</text>
</comment>
<evidence type="ECO:0000256" key="14">
    <source>
        <dbReference type="ARBA" id="ARBA00048170"/>
    </source>
</evidence>
<dbReference type="InterPro" id="IPR020904">
    <property type="entry name" value="Sc_DH/Rdtase_CS"/>
</dbReference>
<evidence type="ECO:0000313" key="22">
    <source>
        <dbReference type="EMBL" id="KAG5313797.1"/>
    </source>
</evidence>
<evidence type="ECO:0000256" key="8">
    <source>
        <dbReference type="ARBA" id="ARBA00045705"/>
    </source>
</evidence>
<name>A0A836F6F6_9HYME</name>
<comment type="catalytic activity">
    <reaction evidence="20">
        <text>(15S)-hydroxy-(5Z,8Z,11Z,13E)-eicosatetraenoate + NAD(+) = 15-oxo-(5Z,8Z,11Z,13E)-eicosatetraenoate + NADH + H(+)</text>
        <dbReference type="Rhea" id="RHEA:23260"/>
        <dbReference type="ChEBI" id="CHEBI:15378"/>
        <dbReference type="ChEBI" id="CHEBI:57409"/>
        <dbReference type="ChEBI" id="CHEBI:57410"/>
        <dbReference type="ChEBI" id="CHEBI:57540"/>
        <dbReference type="ChEBI" id="CHEBI:57945"/>
        <dbReference type="EC" id="1.1.1.232"/>
    </reaction>
    <physiologicalReaction direction="left-to-right" evidence="20">
        <dbReference type="Rhea" id="RHEA:23261"/>
    </physiologicalReaction>
</comment>
<evidence type="ECO:0000256" key="7">
    <source>
        <dbReference type="ARBA" id="ARBA00042026"/>
    </source>
</evidence>
<dbReference type="InterPro" id="IPR036291">
    <property type="entry name" value="NAD(P)-bd_dom_sf"/>
</dbReference>
<evidence type="ECO:0000256" key="17">
    <source>
        <dbReference type="ARBA" id="ARBA00048611"/>
    </source>
</evidence>
<feature type="non-terminal residue" evidence="22">
    <location>
        <position position="580"/>
    </location>
</feature>
<comment type="catalytic activity">
    <reaction evidence="13">
        <text>(11R)-hydroxy-(5Z,8Z,12E,14Z)-eicosatetraenoate + NAD(+) = 11-oxo-(5Z,8Z,12E,14Z)-eicosatetraenoate + NADH + H(+)</text>
        <dbReference type="Rhea" id="RHEA:48640"/>
        <dbReference type="ChEBI" id="CHEBI:15378"/>
        <dbReference type="ChEBI" id="CHEBI:57540"/>
        <dbReference type="ChEBI" id="CHEBI:57945"/>
        <dbReference type="ChEBI" id="CHEBI:78836"/>
        <dbReference type="ChEBI" id="CHEBI:90697"/>
    </reaction>
    <physiologicalReaction direction="left-to-right" evidence="13">
        <dbReference type="Rhea" id="RHEA:48641"/>
    </physiologicalReaction>
</comment>
<dbReference type="EMBL" id="JAANHZ010000232">
    <property type="protein sequence ID" value="KAG5313797.1"/>
    <property type="molecule type" value="Genomic_DNA"/>
</dbReference>
<dbReference type="SUPFAM" id="SSF51735">
    <property type="entry name" value="NAD(P)-binding Rossmann-fold domains"/>
    <property type="match status" value="2"/>
</dbReference>
<comment type="catalytic activity">
    <reaction evidence="10">
        <text>resolvin D1 + NAD(+) = 8-oxoresolvin D1 + NADH + H(+)</text>
        <dbReference type="Rhea" id="RHEA:50124"/>
        <dbReference type="ChEBI" id="CHEBI:15378"/>
        <dbReference type="ChEBI" id="CHEBI:57540"/>
        <dbReference type="ChEBI" id="CHEBI:57945"/>
        <dbReference type="ChEBI" id="CHEBI:132079"/>
        <dbReference type="ChEBI" id="CHEBI:132080"/>
    </reaction>
    <physiologicalReaction direction="left-to-right" evidence="10">
        <dbReference type="Rhea" id="RHEA:50125"/>
    </physiologicalReaction>
</comment>
<dbReference type="GO" id="GO:0005737">
    <property type="term" value="C:cytoplasm"/>
    <property type="evidence" value="ECO:0007669"/>
    <property type="project" value="TreeGrafter"/>
</dbReference>
<evidence type="ECO:0000256" key="2">
    <source>
        <dbReference type="ARBA" id="ARBA00023002"/>
    </source>
</evidence>
<dbReference type="InterPro" id="IPR002347">
    <property type="entry name" value="SDR_fam"/>
</dbReference>
<evidence type="ECO:0000256" key="10">
    <source>
        <dbReference type="ARBA" id="ARBA00047672"/>
    </source>
</evidence>
<evidence type="ECO:0000256" key="13">
    <source>
        <dbReference type="ARBA" id="ARBA00048144"/>
    </source>
</evidence>
<evidence type="ECO:0000256" key="21">
    <source>
        <dbReference type="ARBA" id="ARBA00049188"/>
    </source>
</evidence>
<organism evidence="22 23">
    <name type="scientific">Acromyrmex insinuator</name>
    <dbReference type="NCBI Taxonomy" id="230686"/>
    <lineage>
        <taxon>Eukaryota</taxon>
        <taxon>Metazoa</taxon>
        <taxon>Ecdysozoa</taxon>
        <taxon>Arthropoda</taxon>
        <taxon>Hexapoda</taxon>
        <taxon>Insecta</taxon>
        <taxon>Pterygota</taxon>
        <taxon>Neoptera</taxon>
        <taxon>Endopterygota</taxon>
        <taxon>Hymenoptera</taxon>
        <taxon>Apocrita</taxon>
        <taxon>Aculeata</taxon>
        <taxon>Formicoidea</taxon>
        <taxon>Formicidae</taxon>
        <taxon>Myrmicinae</taxon>
        <taxon>Acromyrmex</taxon>
    </lineage>
</organism>
<evidence type="ECO:0000256" key="3">
    <source>
        <dbReference type="ARBA" id="ARBA00038968"/>
    </source>
</evidence>
<evidence type="ECO:0000256" key="1">
    <source>
        <dbReference type="ARBA" id="ARBA00006484"/>
    </source>
</evidence>
<comment type="catalytic activity">
    <reaction evidence="14">
        <text>resolvin D1 + NAD(+) = 17-oxoresolvin D1 + NADH + H(+)</text>
        <dbReference type="Rhea" id="RHEA:50128"/>
        <dbReference type="ChEBI" id="CHEBI:15378"/>
        <dbReference type="ChEBI" id="CHEBI:57540"/>
        <dbReference type="ChEBI" id="CHEBI:57945"/>
        <dbReference type="ChEBI" id="CHEBI:132079"/>
        <dbReference type="ChEBI" id="CHEBI:132081"/>
    </reaction>
    <physiologicalReaction direction="left-to-right" evidence="14">
        <dbReference type="Rhea" id="RHEA:50129"/>
    </physiologicalReaction>
</comment>
<comment type="catalytic activity">
    <reaction evidence="11">
        <text>14-hydroxy-(4Z,7Z,10Z,12E,16Z,19Z)-docosahexaenoate + NAD(+) = 14-oxo-(4Z,7Z,10Z,12E,16Z,19Z)-docosahexaenoate + NADH + H(+)</text>
        <dbReference type="Rhea" id="RHEA:48952"/>
        <dbReference type="ChEBI" id="CHEBI:15378"/>
        <dbReference type="ChEBI" id="CHEBI:57540"/>
        <dbReference type="ChEBI" id="CHEBI:57945"/>
        <dbReference type="ChEBI" id="CHEBI:90866"/>
        <dbReference type="ChEBI" id="CHEBI:90867"/>
    </reaction>
    <physiologicalReaction direction="left-to-right" evidence="11">
        <dbReference type="Rhea" id="RHEA:48953"/>
    </physiologicalReaction>
</comment>
<evidence type="ECO:0000256" key="18">
    <source>
        <dbReference type="ARBA" id="ARBA00048739"/>
    </source>
</evidence>
<protein>
    <recommendedName>
        <fullName evidence="5">15-hydroxyprostaglandin dehydrogenase [NAD(+)]</fullName>
        <ecNumber evidence="3">1.1.1.141</ecNumber>
        <ecNumber evidence="4">1.1.1.232</ecNumber>
    </recommendedName>
    <alternativeName>
        <fullName evidence="7">Eicosanoid/docosanoid dehydrogenase [NAD(+)]</fullName>
    </alternativeName>
    <alternativeName>
        <fullName evidence="6">Prostaglandin dehydrogenase 1</fullName>
    </alternativeName>
</protein>
<sequence>MYDIKNKTVMITGAAAGLGYKYAEILLRNGAKNVAVVDLSTSNGQNVVATLENEFGKSRVIFVVCDVTKADDFEKTFKKIVDTFKGLDILINNAGIFNDNYWEKTIDLNVKAVIRGSMLAFDYMGKHKGGKGGLIVNVASIAGLEPNPYLAMYCASKYAVLGFSQSLAKLYNKTGVRVVIMCPGTTGTALLENFRDKICDSIRVALGSDIPDMEKILKQTTDHVAFAMLDLIQKGKNGAVWVVNHGKPPNVVHFPPFSERLLINYHHLLHSNVIYKINCKNCDASYVDKTERLLKTRINKHRNHVNRNTIQHSINTMYDIKNKTVMITGAAAGLGYKYTEILLRNGVKSVAVVDLPTSNGQNAVATLENKFGKGCAIFVACDVTKADEFEKIFKKIVDTFKGLDILINNAGIFNDIYWEKTIDINVKAVIRGSMLAFDYMGKHKGGKGGLIVNAASVVGLEPNPYLAMYCASKYAIVGFSRSLANIYNKTGVRVVIMCPGVTGTALVEDFRDRINDSIRAALGSDIPELDKISNQTTDHVALAMLDLIQKGKNGAAWVVKDNESPCTMDFPSYLERLLPI</sequence>
<comment type="catalytic activity">
    <reaction evidence="12">
        <text>15-oxo-(5S,6R)-dihydroxy-(7E,9E,11Z)-eicosatrienoate + NADH + H(+) = (5S,6R,15S)-trihydroxy-(7E,9E,11Z)-eicosatrienoate + NAD(+)</text>
        <dbReference type="Rhea" id="RHEA:41596"/>
        <dbReference type="ChEBI" id="CHEBI:15378"/>
        <dbReference type="ChEBI" id="CHEBI:57540"/>
        <dbReference type="ChEBI" id="CHEBI:57945"/>
        <dbReference type="ChEBI" id="CHEBI:78325"/>
        <dbReference type="ChEBI" id="CHEBI:78329"/>
    </reaction>
    <physiologicalReaction direction="left-to-right" evidence="12">
        <dbReference type="Rhea" id="RHEA:41597"/>
    </physiologicalReaction>
</comment>
<gene>
    <name evidence="22" type="primary">Hpgd_4</name>
    <name evidence="22" type="ORF">G6Z75_0005048</name>
</gene>
<dbReference type="Gene3D" id="3.40.50.720">
    <property type="entry name" value="NAD(P)-binding Rossmann-like Domain"/>
    <property type="match status" value="2"/>
</dbReference>
<dbReference type="GO" id="GO:0047034">
    <property type="term" value="F:15-hydroxyicosatetraenoate dehydrogenase activity"/>
    <property type="evidence" value="ECO:0007669"/>
    <property type="project" value="UniProtKB-EC"/>
</dbReference>
<dbReference type="GO" id="GO:0016404">
    <property type="term" value="F:15-hydroxyprostaglandin dehydrogenase (NAD+) activity"/>
    <property type="evidence" value="ECO:0007669"/>
    <property type="project" value="UniProtKB-EC"/>
</dbReference>
<dbReference type="PRINTS" id="PR01167">
    <property type="entry name" value="INSADHFAMILY"/>
</dbReference>
<dbReference type="EC" id="1.1.1.232" evidence="4"/>
<evidence type="ECO:0000256" key="6">
    <source>
        <dbReference type="ARBA" id="ARBA00041812"/>
    </source>
</evidence>
<comment type="catalytic activity">
    <reaction evidence="17">
        <text>prostaglandin A1 + NAD(+) = 15-oxo-prostaglandin A1 + NADH + H(+)</text>
        <dbReference type="Rhea" id="RHEA:41263"/>
        <dbReference type="ChEBI" id="CHEBI:15378"/>
        <dbReference type="ChEBI" id="CHEBI:57398"/>
        <dbReference type="ChEBI" id="CHEBI:57540"/>
        <dbReference type="ChEBI" id="CHEBI:57945"/>
        <dbReference type="ChEBI" id="CHEBI:85072"/>
    </reaction>
    <physiologicalReaction direction="left-to-right" evidence="17">
        <dbReference type="Rhea" id="RHEA:41264"/>
    </physiologicalReaction>
</comment>
<dbReference type="FunFam" id="3.40.50.720:FF:000149">
    <property type="entry name" value="15-hydroxyprostaglandin dehydrogenase [NAD(+)]"/>
    <property type="match status" value="2"/>
</dbReference>
<evidence type="ECO:0000256" key="11">
    <source>
        <dbReference type="ARBA" id="ARBA00048008"/>
    </source>
</evidence>
<comment type="catalytic activity">
    <reaction evidence="15">
        <text>resolvin D2 + NAD(+) = 7-oxoresolvin D2 + NADH + H(+)</text>
        <dbReference type="Rhea" id="RHEA:53584"/>
        <dbReference type="ChEBI" id="CHEBI:15378"/>
        <dbReference type="ChEBI" id="CHEBI:57540"/>
        <dbReference type="ChEBI" id="CHEBI:57945"/>
        <dbReference type="ChEBI" id="CHEBI:133367"/>
        <dbReference type="ChEBI" id="CHEBI:137497"/>
    </reaction>
    <physiologicalReaction direction="left-to-right" evidence="15">
        <dbReference type="Rhea" id="RHEA:53585"/>
    </physiologicalReaction>
</comment>
<accession>A0A836F6F6</accession>
<evidence type="ECO:0000313" key="23">
    <source>
        <dbReference type="Proteomes" id="UP000667349"/>
    </source>
</evidence>
<keyword evidence="2" id="KW-0560">Oxidoreductase</keyword>
<comment type="catalytic activity">
    <reaction evidence="21">
        <text>resolvin E1 + NAD(+) = 18-oxo-resolvin E1 + NADH + H(+)</text>
        <dbReference type="Rhea" id="RHEA:49244"/>
        <dbReference type="ChEBI" id="CHEBI:15378"/>
        <dbReference type="ChEBI" id="CHEBI:57540"/>
        <dbReference type="ChEBI" id="CHEBI:57945"/>
        <dbReference type="ChEBI" id="CHEBI:91000"/>
        <dbReference type="ChEBI" id="CHEBI:91001"/>
    </reaction>
    <physiologicalReaction direction="left-to-right" evidence="21">
        <dbReference type="Rhea" id="RHEA:49245"/>
    </physiologicalReaction>
</comment>
<evidence type="ECO:0000256" key="15">
    <source>
        <dbReference type="ARBA" id="ARBA00048393"/>
    </source>
</evidence>
<evidence type="ECO:0000256" key="20">
    <source>
        <dbReference type="ARBA" id="ARBA00049151"/>
    </source>
</evidence>
<comment type="catalytic activity">
    <reaction evidence="16">
        <text>lipoxin A4 + NAD(+) = 15-oxo-(5S,6R)-dihydroxy-(7E,9E,11Z,13E)-eicosatetraenoate + NADH + H(+)</text>
        <dbReference type="Rhea" id="RHEA:41572"/>
        <dbReference type="ChEBI" id="CHEBI:15378"/>
        <dbReference type="ChEBI" id="CHEBI:57540"/>
        <dbReference type="ChEBI" id="CHEBI:57945"/>
        <dbReference type="ChEBI" id="CHEBI:67026"/>
        <dbReference type="ChEBI" id="CHEBI:78311"/>
    </reaction>
    <physiologicalReaction direction="left-to-right" evidence="16">
        <dbReference type="Rhea" id="RHEA:41573"/>
    </physiologicalReaction>
</comment>
<dbReference type="PANTHER" id="PTHR44229:SF4">
    <property type="entry name" value="15-HYDROXYPROSTAGLANDIN DEHYDROGENASE [NAD(+)]"/>
    <property type="match status" value="1"/>
</dbReference>
<evidence type="ECO:0000256" key="9">
    <source>
        <dbReference type="ARBA" id="ARBA00047325"/>
    </source>
</evidence>
<proteinExistence type="inferred from homology"/>
<evidence type="ECO:0000256" key="12">
    <source>
        <dbReference type="ARBA" id="ARBA00048140"/>
    </source>
</evidence>
<comment type="catalytic activity">
    <reaction evidence="9">
        <text>prostaglandin E1 + NAD(+) = 15-oxoprostaglandin E1 + NADH + H(+)</text>
        <dbReference type="Rhea" id="RHEA:16477"/>
        <dbReference type="ChEBI" id="CHEBI:15378"/>
        <dbReference type="ChEBI" id="CHEBI:57397"/>
        <dbReference type="ChEBI" id="CHEBI:57401"/>
        <dbReference type="ChEBI" id="CHEBI:57540"/>
        <dbReference type="ChEBI" id="CHEBI:57945"/>
    </reaction>
    <physiologicalReaction direction="left-to-right" evidence="9">
        <dbReference type="Rhea" id="RHEA:16478"/>
    </physiologicalReaction>
</comment>
<feature type="non-terminal residue" evidence="22">
    <location>
        <position position="1"/>
    </location>
</feature>
<dbReference type="AlphaFoldDB" id="A0A836F6F6"/>
<dbReference type="Proteomes" id="UP000667349">
    <property type="component" value="Unassembled WGS sequence"/>
</dbReference>
<evidence type="ECO:0000256" key="16">
    <source>
        <dbReference type="ARBA" id="ARBA00048535"/>
    </source>
</evidence>
<dbReference type="Pfam" id="PF00106">
    <property type="entry name" value="adh_short"/>
    <property type="match status" value="2"/>
</dbReference>
<evidence type="ECO:0000256" key="5">
    <source>
        <dbReference type="ARBA" id="ARBA00040276"/>
    </source>
</evidence>
<comment type="caution">
    <text evidence="22">The sequence shown here is derived from an EMBL/GenBank/DDBJ whole genome shotgun (WGS) entry which is preliminary data.</text>
</comment>
<evidence type="ECO:0000256" key="19">
    <source>
        <dbReference type="ARBA" id="ARBA00048921"/>
    </source>
</evidence>
<comment type="catalytic activity">
    <reaction evidence="19">
        <text>resolvin D2 + NAD(+) = 16-oxoresolvin D2 + NADH + H(+)</text>
        <dbReference type="Rhea" id="RHEA:53588"/>
        <dbReference type="ChEBI" id="CHEBI:15378"/>
        <dbReference type="ChEBI" id="CHEBI:57540"/>
        <dbReference type="ChEBI" id="CHEBI:57945"/>
        <dbReference type="ChEBI" id="CHEBI:133367"/>
        <dbReference type="ChEBI" id="CHEBI:137498"/>
    </reaction>
    <physiologicalReaction direction="left-to-right" evidence="19">
        <dbReference type="Rhea" id="RHEA:53589"/>
    </physiologicalReaction>
</comment>
<keyword evidence="23" id="KW-1185">Reference proteome</keyword>
<reference evidence="22" key="1">
    <citation type="submission" date="2020-02" db="EMBL/GenBank/DDBJ databases">
        <title>Relaxed selection underlies rapid genomic changes in the transitions from sociality to social parasitism in ants.</title>
        <authorList>
            <person name="Bi X."/>
        </authorList>
    </citation>
    <scope>NUCLEOTIDE SEQUENCE</scope>
    <source>
        <strain evidence="22">BGI-DK2013a</strain>
        <tissue evidence="22">Whole body</tissue>
    </source>
</reference>
<evidence type="ECO:0000256" key="4">
    <source>
        <dbReference type="ARBA" id="ARBA00039060"/>
    </source>
</evidence>
<comment type="catalytic activity">
    <reaction evidence="18">
        <text>prostaglandin E2 + NAD(+) = 15-oxoprostaglandin E2 + NADH + H(+)</text>
        <dbReference type="Rhea" id="RHEA:11876"/>
        <dbReference type="ChEBI" id="CHEBI:15378"/>
        <dbReference type="ChEBI" id="CHEBI:57400"/>
        <dbReference type="ChEBI" id="CHEBI:57540"/>
        <dbReference type="ChEBI" id="CHEBI:57945"/>
        <dbReference type="ChEBI" id="CHEBI:606564"/>
        <dbReference type="EC" id="1.1.1.141"/>
    </reaction>
    <physiologicalReaction direction="left-to-right" evidence="18">
        <dbReference type="Rhea" id="RHEA:11877"/>
    </physiologicalReaction>
</comment>